<dbReference type="SUPFAM" id="SSF55658">
    <property type="entry name" value="L9 N-domain-like"/>
    <property type="match status" value="1"/>
</dbReference>
<accession>A0A926DVD3</accession>
<dbReference type="GO" id="GO:0003735">
    <property type="term" value="F:structural constituent of ribosome"/>
    <property type="evidence" value="ECO:0007669"/>
    <property type="project" value="InterPro"/>
</dbReference>
<feature type="coiled-coil region" evidence="8">
    <location>
        <begin position="48"/>
        <end position="75"/>
    </location>
</feature>
<proteinExistence type="inferred from homology"/>
<comment type="function">
    <text evidence="7">Binds to the 23S rRNA.</text>
</comment>
<gene>
    <name evidence="7" type="primary">rplI</name>
    <name evidence="11" type="ORF">H8730_12645</name>
</gene>
<feature type="domain" description="Ribosomal protein L9" evidence="9">
    <location>
        <begin position="1"/>
        <end position="46"/>
    </location>
</feature>
<evidence type="ECO:0000256" key="5">
    <source>
        <dbReference type="ARBA" id="ARBA00023274"/>
    </source>
</evidence>
<dbReference type="Proteomes" id="UP000657006">
    <property type="component" value="Unassembled WGS sequence"/>
</dbReference>
<dbReference type="HAMAP" id="MF_00503">
    <property type="entry name" value="Ribosomal_bL9"/>
    <property type="match status" value="1"/>
</dbReference>
<dbReference type="InterPro" id="IPR020594">
    <property type="entry name" value="Ribosomal_bL9_bac/chp"/>
</dbReference>
<evidence type="ECO:0000256" key="1">
    <source>
        <dbReference type="ARBA" id="ARBA00010605"/>
    </source>
</evidence>
<dbReference type="RefSeq" id="WP_177718850.1">
    <property type="nucleotide sequence ID" value="NZ_JACRSQ010000020.1"/>
</dbReference>
<dbReference type="Pfam" id="PF03948">
    <property type="entry name" value="Ribosomal_L9_C"/>
    <property type="match status" value="1"/>
</dbReference>
<keyword evidence="8" id="KW-0175">Coiled coil</keyword>
<dbReference type="Pfam" id="PF01281">
    <property type="entry name" value="Ribosomal_L9_N"/>
    <property type="match status" value="1"/>
</dbReference>
<dbReference type="AlphaFoldDB" id="A0A926DVD3"/>
<name>A0A926DVD3_9FIRM</name>
<dbReference type="InterPro" id="IPR009027">
    <property type="entry name" value="Ribosomal_bL9/RNase_H1_N"/>
</dbReference>
<dbReference type="SUPFAM" id="SSF55653">
    <property type="entry name" value="Ribosomal protein L9 C-domain"/>
    <property type="match status" value="1"/>
</dbReference>
<organism evidence="11 12">
    <name type="scientific">Bianquea renquensis</name>
    <dbReference type="NCBI Taxonomy" id="2763661"/>
    <lineage>
        <taxon>Bacteria</taxon>
        <taxon>Bacillati</taxon>
        <taxon>Bacillota</taxon>
        <taxon>Clostridia</taxon>
        <taxon>Eubacteriales</taxon>
        <taxon>Bianqueaceae</taxon>
        <taxon>Bianquea</taxon>
    </lineage>
</organism>
<evidence type="ECO:0000256" key="6">
    <source>
        <dbReference type="ARBA" id="ARBA00035292"/>
    </source>
</evidence>
<protein>
    <recommendedName>
        <fullName evidence="6 7">Large ribosomal subunit protein bL9</fullName>
    </recommendedName>
</protein>
<evidence type="ECO:0000256" key="4">
    <source>
        <dbReference type="ARBA" id="ARBA00022980"/>
    </source>
</evidence>
<dbReference type="GO" id="GO:0005840">
    <property type="term" value="C:ribosome"/>
    <property type="evidence" value="ECO:0007669"/>
    <property type="project" value="UniProtKB-KW"/>
</dbReference>
<dbReference type="InterPro" id="IPR020069">
    <property type="entry name" value="Ribosomal_bL9_C"/>
</dbReference>
<keyword evidence="4 7" id="KW-0689">Ribosomal protein</keyword>
<evidence type="ECO:0000313" key="11">
    <source>
        <dbReference type="EMBL" id="MBC8544387.1"/>
    </source>
</evidence>
<dbReference type="PANTHER" id="PTHR21368">
    <property type="entry name" value="50S RIBOSOMAL PROTEIN L9"/>
    <property type="match status" value="1"/>
</dbReference>
<reference evidence="11" key="1">
    <citation type="submission" date="2020-08" db="EMBL/GenBank/DDBJ databases">
        <title>Genome public.</title>
        <authorList>
            <person name="Liu C."/>
            <person name="Sun Q."/>
        </authorList>
    </citation>
    <scope>NUCLEOTIDE SEQUENCE</scope>
    <source>
        <strain evidence="11">NSJ-32</strain>
    </source>
</reference>
<keyword evidence="2 7" id="KW-0699">rRNA-binding</keyword>
<evidence type="ECO:0000259" key="10">
    <source>
        <dbReference type="Pfam" id="PF03948"/>
    </source>
</evidence>
<dbReference type="Gene3D" id="3.40.5.10">
    <property type="entry name" value="Ribosomal protein L9, N-terminal domain"/>
    <property type="match status" value="1"/>
</dbReference>
<dbReference type="NCBIfam" id="TIGR00158">
    <property type="entry name" value="L9"/>
    <property type="match status" value="1"/>
</dbReference>
<evidence type="ECO:0000256" key="3">
    <source>
        <dbReference type="ARBA" id="ARBA00022884"/>
    </source>
</evidence>
<sequence>MKILLLEDVKKLGKKGEIMEVSDGYAKNYIIPKKLGKEATKEVINEWSIKKESEARKKEREAEEAKALAETLSKTVVVIKTKSGEGGRLFGSITSKDIAEALLKMDLNVDKKKIFVKDPIKAIGNYSVEVKLHANAAANLTVRIEEA</sequence>
<keyword evidence="5 7" id="KW-0687">Ribonucleoprotein</keyword>
<dbReference type="GO" id="GO:1990904">
    <property type="term" value="C:ribonucleoprotein complex"/>
    <property type="evidence" value="ECO:0007669"/>
    <property type="project" value="UniProtKB-KW"/>
</dbReference>
<keyword evidence="3 7" id="KW-0694">RNA-binding</keyword>
<dbReference type="GO" id="GO:0019843">
    <property type="term" value="F:rRNA binding"/>
    <property type="evidence" value="ECO:0007669"/>
    <property type="project" value="UniProtKB-UniRule"/>
</dbReference>
<dbReference type="InterPro" id="IPR036791">
    <property type="entry name" value="Ribosomal_bL9_C_sf"/>
</dbReference>
<evidence type="ECO:0000256" key="2">
    <source>
        <dbReference type="ARBA" id="ARBA00022730"/>
    </source>
</evidence>
<dbReference type="InterPro" id="IPR000244">
    <property type="entry name" value="Ribosomal_bL9"/>
</dbReference>
<keyword evidence="12" id="KW-1185">Reference proteome</keyword>
<evidence type="ECO:0000313" key="12">
    <source>
        <dbReference type="Proteomes" id="UP000657006"/>
    </source>
</evidence>
<comment type="caution">
    <text evidence="11">The sequence shown here is derived from an EMBL/GenBank/DDBJ whole genome shotgun (WGS) entry which is preliminary data.</text>
</comment>
<evidence type="ECO:0000256" key="8">
    <source>
        <dbReference type="SAM" id="Coils"/>
    </source>
</evidence>
<dbReference type="GO" id="GO:0006412">
    <property type="term" value="P:translation"/>
    <property type="evidence" value="ECO:0007669"/>
    <property type="project" value="UniProtKB-UniRule"/>
</dbReference>
<dbReference type="InterPro" id="IPR020070">
    <property type="entry name" value="Ribosomal_bL9_N"/>
</dbReference>
<evidence type="ECO:0000259" key="9">
    <source>
        <dbReference type="Pfam" id="PF01281"/>
    </source>
</evidence>
<dbReference type="EMBL" id="JACRSQ010000020">
    <property type="protein sequence ID" value="MBC8544387.1"/>
    <property type="molecule type" value="Genomic_DNA"/>
</dbReference>
<evidence type="ECO:0000256" key="7">
    <source>
        <dbReference type="HAMAP-Rule" id="MF_00503"/>
    </source>
</evidence>
<dbReference type="InterPro" id="IPR036935">
    <property type="entry name" value="Ribosomal_bL9_N_sf"/>
</dbReference>
<feature type="domain" description="Large ribosomal subunit protein bL9 C-terminal" evidence="10">
    <location>
        <begin position="63"/>
        <end position="145"/>
    </location>
</feature>
<dbReference type="Gene3D" id="3.10.430.100">
    <property type="entry name" value="Ribosomal protein L9, C-terminal domain"/>
    <property type="match status" value="1"/>
</dbReference>
<comment type="similarity">
    <text evidence="1 7">Belongs to the bacterial ribosomal protein bL9 family.</text>
</comment>